<dbReference type="EMBL" id="BMIL01000009">
    <property type="protein sequence ID" value="GGC72476.1"/>
    <property type="molecule type" value="Genomic_DNA"/>
</dbReference>
<dbReference type="InterPro" id="IPR018060">
    <property type="entry name" value="HTH_AraC"/>
</dbReference>
<dbReference type="GO" id="GO:0043565">
    <property type="term" value="F:sequence-specific DNA binding"/>
    <property type="evidence" value="ECO:0007669"/>
    <property type="project" value="InterPro"/>
</dbReference>
<dbReference type="InterPro" id="IPR009057">
    <property type="entry name" value="Homeodomain-like_sf"/>
</dbReference>
<keyword evidence="1" id="KW-0805">Transcription regulation</keyword>
<proteinExistence type="predicted"/>
<reference evidence="5" key="1">
    <citation type="journal article" date="2014" name="Int. J. Syst. Evol. Microbiol.">
        <title>Complete genome sequence of Corynebacterium casei LMG S-19264T (=DSM 44701T), isolated from a smear-ripened cheese.</title>
        <authorList>
            <consortium name="US DOE Joint Genome Institute (JGI-PGF)"/>
            <person name="Walter F."/>
            <person name="Albersmeier A."/>
            <person name="Kalinowski J."/>
            <person name="Ruckert C."/>
        </authorList>
    </citation>
    <scope>NUCLEOTIDE SEQUENCE</scope>
    <source>
        <strain evidence="5">CGMCC 1.15343</strain>
    </source>
</reference>
<dbReference type="PANTHER" id="PTHR46796">
    <property type="entry name" value="HTH-TYPE TRANSCRIPTIONAL ACTIVATOR RHAS-RELATED"/>
    <property type="match status" value="1"/>
</dbReference>
<dbReference type="PROSITE" id="PS01124">
    <property type="entry name" value="HTH_ARAC_FAMILY_2"/>
    <property type="match status" value="1"/>
</dbReference>
<dbReference type="SMART" id="SM00342">
    <property type="entry name" value="HTH_ARAC"/>
    <property type="match status" value="1"/>
</dbReference>
<comment type="caution">
    <text evidence="5">The sequence shown here is derived from an EMBL/GenBank/DDBJ whole genome shotgun (WGS) entry which is preliminary data.</text>
</comment>
<keyword evidence="2" id="KW-0238">DNA-binding</keyword>
<dbReference type="Proteomes" id="UP000651668">
    <property type="component" value="Unassembled WGS sequence"/>
</dbReference>
<dbReference type="Gene3D" id="1.10.10.60">
    <property type="entry name" value="Homeodomain-like"/>
    <property type="match status" value="1"/>
</dbReference>
<dbReference type="Pfam" id="PF12833">
    <property type="entry name" value="HTH_18"/>
    <property type="match status" value="1"/>
</dbReference>
<keyword evidence="6" id="KW-1185">Reference proteome</keyword>
<evidence type="ECO:0000259" key="4">
    <source>
        <dbReference type="PROSITE" id="PS01124"/>
    </source>
</evidence>
<name>A0A916XGW3_9SPHI</name>
<keyword evidence="3" id="KW-0804">Transcription</keyword>
<reference evidence="5" key="2">
    <citation type="submission" date="2020-09" db="EMBL/GenBank/DDBJ databases">
        <authorList>
            <person name="Sun Q."/>
            <person name="Zhou Y."/>
        </authorList>
    </citation>
    <scope>NUCLEOTIDE SEQUENCE</scope>
    <source>
        <strain evidence="5">CGMCC 1.15343</strain>
    </source>
</reference>
<evidence type="ECO:0000313" key="5">
    <source>
        <dbReference type="EMBL" id="GGC72476.1"/>
    </source>
</evidence>
<gene>
    <name evidence="5" type="ORF">GCM10011387_27530</name>
</gene>
<dbReference type="InterPro" id="IPR050204">
    <property type="entry name" value="AraC_XylS_family_regulators"/>
</dbReference>
<protein>
    <submittedName>
        <fullName evidence="5">AraC family transcriptional regulator</fullName>
    </submittedName>
</protein>
<dbReference type="PANTHER" id="PTHR46796:SF13">
    <property type="entry name" value="HTH-TYPE TRANSCRIPTIONAL ACTIVATOR RHAS"/>
    <property type="match status" value="1"/>
</dbReference>
<evidence type="ECO:0000313" key="6">
    <source>
        <dbReference type="Proteomes" id="UP000651668"/>
    </source>
</evidence>
<feature type="domain" description="HTH araC/xylS-type" evidence="4">
    <location>
        <begin position="146"/>
        <end position="250"/>
    </location>
</feature>
<dbReference type="AlphaFoldDB" id="A0A916XGW3"/>
<sequence>MKEFISGIYVLNIDFSLVTNLSSLYTYVPTYTRFICFYLEDPVKVKKNDGEYEIRARSIIIGPQLTSVSLDLGKKHRSVIVGLTPCGMHRLLGIPLEEIVDRDYDATLILGPEVEEVLDRLMGAKTNDDQNEVIQNYFLYKLSQLRPALPFDKAMLQQVQARGLLSIDFLASQSCLSVRQFERKTLERIGFSPKLYARIIRFTNAYKYKELNPNATWSDIAYRFGYFDQMHFIRDFKCFAGFTPHFLTENDLVHSVRFQSIGN</sequence>
<accession>A0A916XGW3</accession>
<evidence type="ECO:0000256" key="2">
    <source>
        <dbReference type="ARBA" id="ARBA00023125"/>
    </source>
</evidence>
<dbReference type="GO" id="GO:0003700">
    <property type="term" value="F:DNA-binding transcription factor activity"/>
    <property type="evidence" value="ECO:0007669"/>
    <property type="project" value="InterPro"/>
</dbReference>
<organism evidence="5 6">
    <name type="scientific">Pedobacter quisquiliarum</name>
    <dbReference type="NCBI Taxonomy" id="1834438"/>
    <lineage>
        <taxon>Bacteria</taxon>
        <taxon>Pseudomonadati</taxon>
        <taxon>Bacteroidota</taxon>
        <taxon>Sphingobacteriia</taxon>
        <taxon>Sphingobacteriales</taxon>
        <taxon>Sphingobacteriaceae</taxon>
        <taxon>Pedobacter</taxon>
    </lineage>
</organism>
<evidence type="ECO:0000256" key="1">
    <source>
        <dbReference type="ARBA" id="ARBA00023015"/>
    </source>
</evidence>
<evidence type="ECO:0000256" key="3">
    <source>
        <dbReference type="ARBA" id="ARBA00023163"/>
    </source>
</evidence>
<dbReference type="SUPFAM" id="SSF46689">
    <property type="entry name" value="Homeodomain-like"/>
    <property type="match status" value="1"/>
</dbReference>